<evidence type="ECO:0000259" key="11">
    <source>
        <dbReference type="SMART" id="SM01311"/>
    </source>
</evidence>
<dbReference type="InterPro" id="IPR046950">
    <property type="entry name" value="DNA-dir_Rpol_C_phage-type"/>
</dbReference>
<dbReference type="Proteomes" id="UP000559027">
    <property type="component" value="Unassembled WGS sequence"/>
</dbReference>
<gene>
    <name evidence="12" type="ORF">D9756_009879</name>
</gene>
<comment type="caution">
    <text evidence="12">The sequence shown here is derived from an EMBL/GenBank/DDBJ whole genome shotgun (WGS) entry which is preliminary data.</text>
</comment>
<dbReference type="InterPro" id="IPR043502">
    <property type="entry name" value="DNA/RNA_pol_sf"/>
</dbReference>
<evidence type="ECO:0000256" key="1">
    <source>
        <dbReference type="ARBA" id="ARBA00009493"/>
    </source>
</evidence>
<dbReference type="Pfam" id="PF14700">
    <property type="entry name" value="RPOL_N"/>
    <property type="match status" value="1"/>
</dbReference>
<dbReference type="Gene3D" id="1.10.287.260">
    <property type="match status" value="1"/>
</dbReference>
<dbReference type="Pfam" id="PF00940">
    <property type="entry name" value="RNA_pol"/>
    <property type="match status" value="1"/>
</dbReference>
<name>A0A8H5CVD1_9AGAR</name>
<accession>A0A8H5CVD1</accession>
<dbReference type="SUPFAM" id="SSF56672">
    <property type="entry name" value="DNA/RNA polymerases"/>
    <property type="match status" value="1"/>
</dbReference>
<keyword evidence="4 9" id="KW-0808">Transferase</keyword>
<keyword evidence="6" id="KW-0809">Transit peptide</keyword>
<dbReference type="Gene3D" id="1.10.1320.10">
    <property type="entry name" value="DNA-directed RNA polymerase, N-terminal domain"/>
    <property type="match status" value="1"/>
</dbReference>
<dbReference type="FunFam" id="1.10.287.280:FF:000001">
    <property type="entry name" value="DNA-directed RNA polymerase"/>
    <property type="match status" value="1"/>
</dbReference>
<dbReference type="GO" id="GO:0003899">
    <property type="term" value="F:DNA-directed RNA polymerase activity"/>
    <property type="evidence" value="ECO:0007669"/>
    <property type="project" value="UniProtKB-EC"/>
</dbReference>
<evidence type="ECO:0000256" key="6">
    <source>
        <dbReference type="ARBA" id="ARBA00022946"/>
    </source>
</evidence>
<dbReference type="SMART" id="SM01311">
    <property type="entry name" value="RPOL_N"/>
    <property type="match status" value="1"/>
</dbReference>
<reference evidence="12 13" key="1">
    <citation type="journal article" date="2020" name="ISME J.">
        <title>Uncovering the hidden diversity of litter-decomposition mechanisms in mushroom-forming fungi.</title>
        <authorList>
            <person name="Floudas D."/>
            <person name="Bentzer J."/>
            <person name="Ahren D."/>
            <person name="Johansson T."/>
            <person name="Persson P."/>
            <person name="Tunlid A."/>
        </authorList>
    </citation>
    <scope>NUCLEOTIDE SEQUENCE [LARGE SCALE GENOMIC DNA]</scope>
    <source>
        <strain evidence="12 13">CBS 146.42</strain>
    </source>
</reference>
<sequence length="1436" mass="161336">MLPRAARRLETSLLLSRQALPRPARLYSSPSRPTNSPGLAAQQVLPQVPYPAFLNVKQTSRTETEEREQRRLTDLERFLVRDRTFTVLPPPPPATTVPEENAWFTDTSTQESMSIMDACLHNLYDVGRAKAIFSQLRKRETSSLLETGVYNAFIEAYFGMATHKEVENQDSWLGEVFDLYEILESGAEHVAPNKITYGLMLQAWMHYHRKSSTDFDAPSTRVNLPTPSQLLLNMHQRKISPSLVIAETVFDTHESATNAIKTLSQAAVNLNIPEVVVELGKAEAVTVSEDELQDVPEVMPVMREAKTDDDGNVIEDAAVPFNIAQLRRHLTDVSHTRRVLTEDAMSRQKHLEKSAYDVALERLQQQAMKLDSIGIANPALKATTLQKWMWEWHQKLRSRIEKEISQITKGEKARRPEAESTHEKLFNRDIKKMEALSPYLTLVKANRLSLITILEIMRLQGSGGLTDGMKTTRAVVSLGKAVEAEYKAQIAKKHQPSKDTATMNVSNDMASDPSSSDAAAVLASDSNGIYSEKGLNTLRARRLAAANRLKEAEGWCESWTQVTRAKIGGILVDCLMEVAEVERTTTCKKTGETIKEMQPAFYHSYEYYRGSKLGVIRLNPVVSERLAKDQLKDTLHPRQLPMLVKPQPWTSHNTGGYIYSKTPVMRYKDSNEQHIVLKKASEDGQFEHVYIGLDVLGSTPWKINRKVFDVVIQVWNSGERMGKVPPAAYDKPAPEEPENVATDMKARSVYMQRLRAYNQAKANNHSDRCSVNYKMEIARAFLNDTFYFPHNLDFRGRAYPVPAHLNHIGDDLCRGLLTFAETKPLGERGLRWLKIHIANLYGYDKANFDERVKWVDEHTEQIRETATNPLNGSKWWLSAGDPWQFLAASMELNAALESGNPYTFESNLPVHQDGTCNGLQHYAALGGDMKGAQQVNLVAGDKPSDVYSHVGRMVEEVIEKDVLKGEKYALMLQGKITRKVVKQTVMTTVYGVTYIGAREQIERQLKDRGDIEEEECWPAAAYLAHVVLGCIGNLFSGAKSIQTWLNLCARIISKAIPEQRIPELMAEYHGTKEQRQFAQIERAVAEQKRKEKADQLAEAAGLKRKTKLSIALENEAAAASEGEGEGEGQKIVKKAKMVKLKMPKARRVKPLPMDVLKKEQMTSVIWTTPLGLPIVQPYRKTVRKQIMTAIQTVYISDPNSMAEVNSVKQASAFPPNFIHSLDATHMMLTALGCRKKGLTFASVHDSYWTHASDIDTMSEVIRDTFISLHESNVLEELRSEFSRRYHNFKVPLMSLSNTSLAKKLYDAGSRIYATPEQASSLASLKDLVVVNEDVSTIDESRAVKDAGAVRELLNDLESADAKLFSSSADAEEDDGVIGMVGETYQAKAAREKKEQQKEAIVKLMGKFVNLSDLFPPLPQKGEFEVRKIKSSQYFFS</sequence>
<dbReference type="EMBL" id="JAACJO010000026">
    <property type="protein sequence ID" value="KAF5347347.1"/>
    <property type="molecule type" value="Genomic_DNA"/>
</dbReference>
<dbReference type="InterPro" id="IPR024075">
    <property type="entry name" value="DNA-dir_RNA_pol_helix_hairp_sf"/>
</dbReference>
<evidence type="ECO:0000256" key="3">
    <source>
        <dbReference type="ARBA" id="ARBA00022478"/>
    </source>
</evidence>
<evidence type="ECO:0000256" key="5">
    <source>
        <dbReference type="ARBA" id="ARBA00022695"/>
    </source>
</evidence>
<dbReference type="InterPro" id="IPR029262">
    <property type="entry name" value="RPOL_N"/>
</dbReference>
<dbReference type="PANTHER" id="PTHR10102">
    <property type="entry name" value="DNA-DIRECTED RNA POLYMERASE, MITOCHONDRIAL"/>
    <property type="match status" value="1"/>
</dbReference>
<evidence type="ECO:0000313" key="13">
    <source>
        <dbReference type="Proteomes" id="UP000559027"/>
    </source>
</evidence>
<dbReference type="GO" id="GO:0034245">
    <property type="term" value="C:mitochondrial DNA-directed RNA polymerase complex"/>
    <property type="evidence" value="ECO:0007669"/>
    <property type="project" value="TreeGrafter"/>
</dbReference>
<dbReference type="PROSITE" id="PS00489">
    <property type="entry name" value="RNA_POL_PHAGE_2"/>
    <property type="match status" value="1"/>
</dbReference>
<keyword evidence="5 9" id="KW-0548">Nucleotidyltransferase</keyword>
<comment type="similarity">
    <text evidence="1 9">Belongs to the phage and mitochondrial RNA polymerase family.</text>
</comment>
<evidence type="ECO:0000313" key="12">
    <source>
        <dbReference type="EMBL" id="KAF5347347.1"/>
    </source>
</evidence>
<evidence type="ECO:0000256" key="8">
    <source>
        <dbReference type="ARBA" id="ARBA00048552"/>
    </source>
</evidence>
<comment type="catalytic activity">
    <reaction evidence="8 9">
        <text>RNA(n) + a ribonucleoside 5'-triphosphate = RNA(n+1) + diphosphate</text>
        <dbReference type="Rhea" id="RHEA:21248"/>
        <dbReference type="Rhea" id="RHEA-COMP:14527"/>
        <dbReference type="Rhea" id="RHEA-COMP:17342"/>
        <dbReference type="ChEBI" id="CHEBI:33019"/>
        <dbReference type="ChEBI" id="CHEBI:61557"/>
        <dbReference type="ChEBI" id="CHEBI:140395"/>
        <dbReference type="EC" id="2.7.7.6"/>
    </reaction>
</comment>
<comment type="function">
    <text evidence="9">DNA-dependent RNA polymerase catalyzes the transcription of DNA into RNA using the four ribonucleoside triphosphates as substrates.</text>
</comment>
<dbReference type="Gene3D" id="1.10.150.20">
    <property type="entry name" value="5' to 3' exonuclease, C-terminal subdomain"/>
    <property type="match status" value="1"/>
</dbReference>
<dbReference type="GO" id="GO:0006390">
    <property type="term" value="P:mitochondrial transcription"/>
    <property type="evidence" value="ECO:0007669"/>
    <property type="project" value="TreeGrafter"/>
</dbReference>
<dbReference type="OrthoDB" id="276422at2759"/>
<protein>
    <recommendedName>
        <fullName evidence="2 9">DNA-directed RNA polymerase</fullName>
        <ecNumber evidence="2 9">2.7.7.6</ecNumber>
    </recommendedName>
</protein>
<dbReference type="PROSITE" id="PS00900">
    <property type="entry name" value="RNA_POL_PHAGE_1"/>
    <property type="match status" value="1"/>
</dbReference>
<dbReference type="GO" id="GO:0001018">
    <property type="term" value="F:mitochondrial promoter sequence-specific DNA binding"/>
    <property type="evidence" value="ECO:0007669"/>
    <property type="project" value="TreeGrafter"/>
</dbReference>
<evidence type="ECO:0000256" key="2">
    <source>
        <dbReference type="ARBA" id="ARBA00012418"/>
    </source>
</evidence>
<keyword evidence="3 9" id="KW-0240">DNA-directed RNA polymerase</keyword>
<dbReference type="Gene3D" id="1.10.287.280">
    <property type="match status" value="1"/>
</dbReference>
<evidence type="ECO:0000256" key="4">
    <source>
        <dbReference type="ARBA" id="ARBA00022679"/>
    </source>
</evidence>
<feature type="region of interest" description="Disordered" evidence="10">
    <location>
        <begin position="493"/>
        <end position="517"/>
    </location>
</feature>
<dbReference type="EC" id="2.7.7.6" evidence="2 9"/>
<organism evidence="12 13">
    <name type="scientific">Leucocoprinus leucothites</name>
    <dbReference type="NCBI Taxonomy" id="201217"/>
    <lineage>
        <taxon>Eukaryota</taxon>
        <taxon>Fungi</taxon>
        <taxon>Dikarya</taxon>
        <taxon>Basidiomycota</taxon>
        <taxon>Agaricomycotina</taxon>
        <taxon>Agaricomycetes</taxon>
        <taxon>Agaricomycetidae</taxon>
        <taxon>Agaricales</taxon>
        <taxon>Agaricineae</taxon>
        <taxon>Agaricaceae</taxon>
        <taxon>Leucocoprinus</taxon>
    </lineage>
</organism>
<evidence type="ECO:0000256" key="7">
    <source>
        <dbReference type="ARBA" id="ARBA00023163"/>
    </source>
</evidence>
<feature type="compositionally biased region" description="Low complexity" evidence="10">
    <location>
        <begin position="506"/>
        <end position="517"/>
    </location>
</feature>
<dbReference type="InterPro" id="IPR037159">
    <property type="entry name" value="RNA_POL_N_sf"/>
</dbReference>
<dbReference type="PANTHER" id="PTHR10102:SF0">
    <property type="entry name" value="DNA-DIRECTED RNA POLYMERASE, MITOCHONDRIAL"/>
    <property type="match status" value="1"/>
</dbReference>
<proteinExistence type="inferred from homology"/>
<evidence type="ECO:0000256" key="9">
    <source>
        <dbReference type="RuleBase" id="RU003805"/>
    </source>
</evidence>
<evidence type="ECO:0000256" key="10">
    <source>
        <dbReference type="SAM" id="MobiDB-lite"/>
    </source>
</evidence>
<feature type="domain" description="DNA-directed RNA polymerase N-terminal" evidence="11">
    <location>
        <begin position="346"/>
        <end position="698"/>
    </location>
</feature>
<keyword evidence="13" id="KW-1185">Reference proteome</keyword>
<dbReference type="InterPro" id="IPR002092">
    <property type="entry name" value="DNA-dir_Rpol_phage-type"/>
</dbReference>
<keyword evidence="7 9" id="KW-0804">Transcription</keyword>